<keyword evidence="3" id="KW-0997">Cell inner membrane</keyword>
<dbReference type="Pfam" id="PF03279">
    <property type="entry name" value="Lip_A_acyltrans"/>
    <property type="match status" value="1"/>
</dbReference>
<evidence type="ECO:0000256" key="1">
    <source>
        <dbReference type="ARBA" id="ARBA00004533"/>
    </source>
</evidence>
<dbReference type="GO" id="GO:0016746">
    <property type="term" value="F:acyltransferase activity"/>
    <property type="evidence" value="ECO:0007669"/>
    <property type="project" value="UniProtKB-KW"/>
</dbReference>
<keyword evidence="5" id="KW-0472">Membrane</keyword>
<organism evidence="7 8">
    <name type="scientific">Hymenobacter jejuensis</name>
    <dbReference type="NCBI Taxonomy" id="2502781"/>
    <lineage>
        <taxon>Bacteria</taxon>
        <taxon>Pseudomonadati</taxon>
        <taxon>Bacteroidota</taxon>
        <taxon>Cytophagia</taxon>
        <taxon>Cytophagales</taxon>
        <taxon>Hymenobacteraceae</taxon>
        <taxon>Hymenobacter</taxon>
    </lineage>
</organism>
<dbReference type="OrthoDB" id="9801955at2"/>
<dbReference type="KEGG" id="hyj:FHG12_03700"/>
<accession>A0A5B8A523</accession>
<dbReference type="PANTHER" id="PTHR30606:SF10">
    <property type="entry name" value="PHOSPHATIDYLINOSITOL MANNOSIDE ACYLTRANSFERASE"/>
    <property type="match status" value="1"/>
</dbReference>
<evidence type="ECO:0000256" key="6">
    <source>
        <dbReference type="ARBA" id="ARBA00023315"/>
    </source>
</evidence>
<proteinExistence type="predicted"/>
<dbReference type="PANTHER" id="PTHR30606">
    <property type="entry name" value="LIPID A BIOSYNTHESIS LAUROYL ACYLTRANSFERASE"/>
    <property type="match status" value="1"/>
</dbReference>
<evidence type="ECO:0000256" key="5">
    <source>
        <dbReference type="ARBA" id="ARBA00023136"/>
    </source>
</evidence>
<sequence length="281" mass="32722">MMALAYLPMPVLYLVSDFLRLLMQHGLKYRKKVIVSNLRNSFPEKSEAEIQQVATGFYRHLSDLIVEIVKLAAITPTELNRRITIVNGELGDAYFAKGRTIMTLGSHFGNWEWVAPAAAMRWPGKVDAVYKPLSNKFFDYFVYRLRTRLGTALIPMRETMKDMETRRGEVRSLSMLCDQSPSKSKYAYWTRLLHQDTAFLTGADRLAVEYNCPVLYASIQRAKRGHYTFTLHEIYDGNATLNLAEHPITEAFARCIERDIRQQPSDYLWSHRRWKLKREEE</sequence>
<name>A0A5B8A523_9BACT</name>
<evidence type="ECO:0000313" key="8">
    <source>
        <dbReference type="Proteomes" id="UP000305398"/>
    </source>
</evidence>
<keyword evidence="2" id="KW-1003">Cell membrane</keyword>
<keyword evidence="8" id="KW-1185">Reference proteome</keyword>
<evidence type="ECO:0000256" key="2">
    <source>
        <dbReference type="ARBA" id="ARBA00022475"/>
    </source>
</evidence>
<dbReference type="GO" id="GO:0005886">
    <property type="term" value="C:plasma membrane"/>
    <property type="evidence" value="ECO:0007669"/>
    <property type="project" value="UniProtKB-SubCell"/>
</dbReference>
<dbReference type="EMBL" id="CP040896">
    <property type="protein sequence ID" value="QDA62444.1"/>
    <property type="molecule type" value="Genomic_DNA"/>
</dbReference>
<evidence type="ECO:0000256" key="4">
    <source>
        <dbReference type="ARBA" id="ARBA00022679"/>
    </source>
</evidence>
<keyword evidence="6 7" id="KW-0012">Acyltransferase</keyword>
<dbReference type="CDD" id="cd07984">
    <property type="entry name" value="LPLAT_LABLAT-like"/>
    <property type="match status" value="1"/>
</dbReference>
<comment type="subcellular location">
    <subcellularLocation>
        <location evidence="1">Cell inner membrane</location>
    </subcellularLocation>
</comment>
<dbReference type="Proteomes" id="UP000305398">
    <property type="component" value="Chromosome"/>
</dbReference>
<dbReference type="GO" id="GO:0009247">
    <property type="term" value="P:glycolipid biosynthetic process"/>
    <property type="evidence" value="ECO:0007669"/>
    <property type="project" value="UniProtKB-ARBA"/>
</dbReference>
<evidence type="ECO:0000313" key="7">
    <source>
        <dbReference type="EMBL" id="QDA62444.1"/>
    </source>
</evidence>
<gene>
    <name evidence="7" type="ORF">FHG12_03700</name>
</gene>
<protein>
    <submittedName>
        <fullName evidence="7">Lauroyl acyltransferase</fullName>
    </submittedName>
</protein>
<reference evidence="7 8" key="1">
    <citation type="submission" date="2019-06" db="EMBL/GenBank/DDBJ databases">
        <authorList>
            <person name="Srinivasan S."/>
        </authorList>
    </citation>
    <scope>NUCLEOTIDE SEQUENCE [LARGE SCALE GENOMIC DNA]</scope>
    <source>
        <strain evidence="7 8">17J68-5</strain>
    </source>
</reference>
<dbReference type="InterPro" id="IPR004960">
    <property type="entry name" value="LipA_acyltrans"/>
</dbReference>
<dbReference type="AlphaFoldDB" id="A0A5B8A523"/>
<keyword evidence="4 7" id="KW-0808">Transferase</keyword>
<evidence type="ECO:0000256" key="3">
    <source>
        <dbReference type="ARBA" id="ARBA00022519"/>
    </source>
</evidence>